<gene>
    <name evidence="4" type="ORF">EVOR1521_LOCUS31267</name>
</gene>
<dbReference type="GO" id="GO:0004523">
    <property type="term" value="F:RNA-DNA hybrid ribonuclease activity"/>
    <property type="evidence" value="ECO:0007669"/>
    <property type="project" value="InterPro"/>
</dbReference>
<reference evidence="4" key="1">
    <citation type="submission" date="2023-08" db="EMBL/GenBank/DDBJ databases">
        <authorList>
            <person name="Chen Y."/>
            <person name="Shah S."/>
            <person name="Dougan E. K."/>
            <person name="Thang M."/>
            <person name="Chan C."/>
        </authorList>
    </citation>
    <scope>NUCLEOTIDE SEQUENCE</scope>
</reference>
<dbReference type="Proteomes" id="UP001178507">
    <property type="component" value="Unassembled WGS sequence"/>
</dbReference>
<feature type="domain" description="RNase H type-1" evidence="3">
    <location>
        <begin position="1"/>
        <end position="114"/>
    </location>
</feature>
<protein>
    <recommendedName>
        <fullName evidence="3">RNase H type-1 domain-containing protein</fullName>
    </recommendedName>
</protein>
<name>A0AA36JRG2_9DINO</name>
<evidence type="ECO:0000259" key="3">
    <source>
        <dbReference type="PROSITE" id="PS50879"/>
    </source>
</evidence>
<keyword evidence="2" id="KW-0812">Transmembrane</keyword>
<dbReference type="InterPro" id="IPR036397">
    <property type="entry name" value="RNaseH_sf"/>
</dbReference>
<proteinExistence type="predicted"/>
<feature type="transmembrane region" description="Helical" evidence="2">
    <location>
        <begin position="391"/>
        <end position="414"/>
    </location>
</feature>
<dbReference type="PROSITE" id="PS50879">
    <property type="entry name" value="RNASE_H_1"/>
    <property type="match status" value="1"/>
</dbReference>
<keyword evidence="2" id="KW-0472">Membrane</keyword>
<evidence type="ECO:0000256" key="1">
    <source>
        <dbReference type="SAM" id="MobiDB-lite"/>
    </source>
</evidence>
<organism evidence="4 5">
    <name type="scientific">Effrenium voratum</name>
    <dbReference type="NCBI Taxonomy" id="2562239"/>
    <lineage>
        <taxon>Eukaryota</taxon>
        <taxon>Sar</taxon>
        <taxon>Alveolata</taxon>
        <taxon>Dinophyceae</taxon>
        <taxon>Suessiales</taxon>
        <taxon>Symbiodiniaceae</taxon>
        <taxon>Effrenium</taxon>
    </lineage>
</organism>
<dbReference type="InterPro" id="IPR002156">
    <property type="entry name" value="RNaseH_domain"/>
</dbReference>
<dbReference type="AlphaFoldDB" id="A0AA36JRG2"/>
<dbReference type="InterPro" id="IPR012337">
    <property type="entry name" value="RNaseH-like_sf"/>
</dbReference>
<dbReference type="EMBL" id="CAUJNA010003817">
    <property type="protein sequence ID" value="CAJ1410441.1"/>
    <property type="molecule type" value="Genomic_DNA"/>
</dbReference>
<feature type="transmembrane region" description="Helical" evidence="2">
    <location>
        <begin position="256"/>
        <end position="282"/>
    </location>
</feature>
<comment type="caution">
    <text evidence="4">The sequence shown here is derived from an EMBL/GenBank/DDBJ whole genome shotgun (WGS) entry which is preliminary data.</text>
</comment>
<feature type="region of interest" description="Disordered" evidence="1">
    <location>
        <begin position="425"/>
        <end position="454"/>
    </location>
</feature>
<dbReference type="Gene3D" id="3.30.420.10">
    <property type="entry name" value="Ribonuclease H-like superfamily/Ribonuclease H"/>
    <property type="match status" value="1"/>
</dbReference>
<keyword evidence="5" id="KW-1185">Reference proteome</keyword>
<dbReference type="SUPFAM" id="SSF53098">
    <property type="entry name" value="Ribonuclease H-like"/>
    <property type="match status" value="1"/>
</dbReference>
<keyword evidence="2" id="KW-1133">Transmembrane helix</keyword>
<evidence type="ECO:0000313" key="4">
    <source>
        <dbReference type="EMBL" id="CAJ1410441.1"/>
    </source>
</evidence>
<feature type="transmembrane region" description="Helical" evidence="2">
    <location>
        <begin position="353"/>
        <end position="379"/>
    </location>
</feature>
<evidence type="ECO:0000313" key="5">
    <source>
        <dbReference type="Proteomes" id="UP001178507"/>
    </source>
</evidence>
<sequence>MLQNNARAELYAVIVAMAWCRFHACSAIVYTDCAYVKDGYDYLCRHGAVPSAWKDEDLWELVLQLLASLDGIVTLIKTSAHVDVAALVDVADSDLVWQAHWNEAADVAAKSARMNAGTAGEGFQWHDCQGSHGLDLEFRFGAHGAMAMSALSWESIGLIGLTATEVVRLLQQHKSCEQHETWSRRDCAAALRTVRIDMINTVREEMRDQVEVVLRSLQDMMVMSSLVLVVGFGSVSEGTFPDPEEDDVTYPGLQSFFLELYACLAALTLVLSLGSLLLSIAISQELQFFLSACTADLQRHVRRALQRDWPVESREALEDSNDSDALQAVLEDARAVHGLAQGLMRQVSYFQRLYPLAHILLFSGMLCAVFECSVLLSLILVHHFPSMPVLWQTYCGTVLLGVSLSSGVSLWAMWKISSPREEPEEHSALSPVRRRSRSGRFNQSRLDQLREPLL</sequence>
<accession>A0AA36JRG2</accession>
<evidence type="ECO:0000256" key="2">
    <source>
        <dbReference type="SAM" id="Phobius"/>
    </source>
</evidence>
<dbReference type="GO" id="GO:0003676">
    <property type="term" value="F:nucleic acid binding"/>
    <property type="evidence" value="ECO:0007669"/>
    <property type="project" value="InterPro"/>
</dbReference>